<dbReference type="eggNOG" id="ENOG5033KR3">
    <property type="taxonomic scope" value="Bacteria"/>
</dbReference>
<proteinExistence type="predicted"/>
<dbReference type="RefSeq" id="WP_006952947.1">
    <property type="nucleotide sequence ID" value="NZ_JH594522.1"/>
</dbReference>
<evidence type="ECO:0000313" key="2">
    <source>
        <dbReference type="EMBL" id="EHO68810.1"/>
    </source>
</evidence>
<dbReference type="PATRIC" id="fig|883158.3.peg.1466"/>
<protein>
    <submittedName>
        <fullName evidence="2">Uncharacterized protein</fullName>
    </submittedName>
</protein>
<evidence type="ECO:0000256" key="1">
    <source>
        <dbReference type="SAM" id="SignalP"/>
    </source>
</evidence>
<name>H1Q3I3_9BACT</name>
<dbReference type="AlphaFoldDB" id="H1Q3I3"/>
<feature type="signal peptide" evidence="1">
    <location>
        <begin position="1"/>
        <end position="19"/>
    </location>
</feature>
<dbReference type="Proteomes" id="UP000016023">
    <property type="component" value="Unassembled WGS sequence"/>
</dbReference>
<accession>H1Q3I3</accession>
<dbReference type="HOGENOM" id="CLU_051666_0_0_10"/>
<reference evidence="2 3" key="1">
    <citation type="submission" date="2011-12" db="EMBL/GenBank/DDBJ databases">
        <title>The Genome Sequence of Prevotella micans F0438.</title>
        <authorList>
            <consortium name="The Broad Institute Genome Sequencing Platform"/>
            <person name="Earl A."/>
            <person name="Ward D."/>
            <person name="Feldgarden M."/>
            <person name="Gevers D."/>
            <person name="Izard J."/>
            <person name="Baranova O.V."/>
            <person name="Blanton J.M."/>
            <person name="Wade W.G."/>
            <person name="Dewhirst F.E."/>
            <person name="Young S.K."/>
            <person name="Zeng Q."/>
            <person name="Gargeya S."/>
            <person name="Fitzgerald M."/>
            <person name="Haas B."/>
            <person name="Abouelleil A."/>
            <person name="Alvarado L."/>
            <person name="Arachchi H.M."/>
            <person name="Berlin A."/>
            <person name="Chapman S.B."/>
            <person name="Gearin G."/>
            <person name="Goldberg J."/>
            <person name="Griggs A."/>
            <person name="Gujja S."/>
            <person name="Hansen M."/>
            <person name="Heiman D."/>
            <person name="Howarth C."/>
            <person name="Larimer J."/>
            <person name="Lui A."/>
            <person name="MacDonald P.J.P."/>
            <person name="McCowen C."/>
            <person name="Montmayeur A."/>
            <person name="Murphy C."/>
            <person name="Neiman D."/>
            <person name="Pearson M."/>
            <person name="Priest M."/>
            <person name="Roberts A."/>
            <person name="Saif S."/>
            <person name="Shea T."/>
            <person name="Sisk P."/>
            <person name="Stolte C."/>
            <person name="Sykes S."/>
            <person name="Wortman J."/>
            <person name="Nusbaum C."/>
            <person name="Birren B."/>
        </authorList>
    </citation>
    <scope>NUCLEOTIDE SEQUENCE [LARGE SCALE GENOMIC DNA]</scope>
    <source>
        <strain evidence="2 3">F0438</strain>
    </source>
</reference>
<gene>
    <name evidence="2" type="ORF">HMPREF9140_01471</name>
</gene>
<keyword evidence="1" id="KW-0732">Signal</keyword>
<evidence type="ECO:0000313" key="3">
    <source>
        <dbReference type="Proteomes" id="UP000016023"/>
    </source>
</evidence>
<feature type="chain" id="PRO_5003552254" evidence="1">
    <location>
        <begin position="20"/>
        <end position="434"/>
    </location>
</feature>
<keyword evidence="3" id="KW-1185">Reference proteome</keyword>
<dbReference type="STRING" id="883158.HMPREF9140_01471"/>
<organism evidence="2 3">
    <name type="scientific">Prevotella micans F0438</name>
    <dbReference type="NCBI Taxonomy" id="883158"/>
    <lineage>
        <taxon>Bacteria</taxon>
        <taxon>Pseudomonadati</taxon>
        <taxon>Bacteroidota</taxon>
        <taxon>Bacteroidia</taxon>
        <taxon>Bacteroidales</taxon>
        <taxon>Prevotellaceae</taxon>
        <taxon>Prevotella</taxon>
    </lineage>
</organism>
<dbReference type="EMBL" id="AGWK01000040">
    <property type="protein sequence ID" value="EHO68810.1"/>
    <property type="molecule type" value="Genomic_DNA"/>
</dbReference>
<comment type="caution">
    <text evidence="2">The sequence shown here is derived from an EMBL/GenBank/DDBJ whole genome shotgun (WGS) entry which is preliminary data.</text>
</comment>
<sequence>MKKIFTLLTMFMVSLMAIAQTNPNRLIVQHKSGTTGYLAERIDSIYFAKLEGRVAADVTFNAFRKGTDGDTVFVAVKKTPECKAYKIACITGALAKKLNDDAAVERYFQMVNERMMQDDFTNAAMTGFNFQFKDNTDYCLITIGYDKYGVACSSSKAEFRTPAVPVVGNPTVATQVIEVKQTEFTIKFTPNKDCAGYAICSFEKGTAQQQFEQWGPMMGFANIGDMIKRFSGKEYTEELTNTWRSMTPGKEYEVYVQPWDVNGTYADMVIVPLTTLKYGGTGLAEITITIGEFGNSNGQHYQKVTYTPNDQTSFHRDIIITEEGYNKLGETGVIEMLKKDNPQDPYWNQYGVDEATWNADPSTKYFACSIGQNINGEWGTFIKVPFTTPASAGAKHNKPMPARINSANHGVTFGPVNKMMPESNIRNIKLTSAE</sequence>